<protein>
    <submittedName>
        <fullName evidence="2">Uncharacterized protein</fullName>
    </submittedName>
</protein>
<feature type="region of interest" description="Disordered" evidence="1">
    <location>
        <begin position="1"/>
        <end position="30"/>
    </location>
</feature>
<feature type="compositionally biased region" description="Basic and acidic residues" evidence="1">
    <location>
        <begin position="16"/>
        <end position="30"/>
    </location>
</feature>
<proteinExistence type="predicted"/>
<sequence>MVTRRLPSALGTTARAHADQSSESAASKESKRIRDPAVLLRIVRCKLEPLDIENAMYTRFMRKLGITGNLNSRTGMNPRIVANRSRSIVEKRLVDGKKEFVKTLRAEQKCHIARGELEEMKKDLVDLTEYFGATYEDYMALLEETKILTKEIESTRYLLDKKMSPLLREEYIQTGAYNAFVAFHRQYLQHLDTSLCTMQVQNVEFRSLCKKLMRSVNDRKSIGVVNPISFMELQLLCEGGLAEVQKLTKQCSRRKMFLRKCQRNLTTAQDQLDVVLRDQTRFEGEIKQRTNRNISVIAEICRTNHQVLPIRKDNKRIRLTKATHLVPGVEDHVNTILRDKALSVELAVAQRKLHLSKLAFDQHRKLWNRAQRMMH</sequence>
<accession>A0AAV2TFB7</accession>
<evidence type="ECO:0000313" key="2">
    <source>
        <dbReference type="EMBL" id="CAL5136137.1"/>
    </source>
</evidence>
<name>A0AAV2TFB7_CALDB</name>
<evidence type="ECO:0000256" key="1">
    <source>
        <dbReference type="SAM" id="MobiDB-lite"/>
    </source>
</evidence>
<reference evidence="2" key="1">
    <citation type="submission" date="2024-06" db="EMBL/GenBank/DDBJ databases">
        <authorList>
            <person name="Liu X."/>
            <person name="Lenzi L."/>
            <person name="Haldenby T S."/>
            <person name="Uol C."/>
        </authorList>
    </citation>
    <scope>NUCLEOTIDE SEQUENCE</scope>
</reference>
<dbReference type="AlphaFoldDB" id="A0AAV2TFB7"/>
<dbReference type="EMBL" id="CAXLJL010000290">
    <property type="protein sequence ID" value="CAL5136137.1"/>
    <property type="molecule type" value="Genomic_DNA"/>
</dbReference>
<organism evidence="2 3">
    <name type="scientific">Calicophoron daubneyi</name>
    <name type="common">Rumen fluke</name>
    <name type="synonym">Paramphistomum daubneyi</name>
    <dbReference type="NCBI Taxonomy" id="300641"/>
    <lineage>
        <taxon>Eukaryota</taxon>
        <taxon>Metazoa</taxon>
        <taxon>Spiralia</taxon>
        <taxon>Lophotrochozoa</taxon>
        <taxon>Platyhelminthes</taxon>
        <taxon>Trematoda</taxon>
        <taxon>Digenea</taxon>
        <taxon>Plagiorchiida</taxon>
        <taxon>Pronocephalata</taxon>
        <taxon>Paramphistomoidea</taxon>
        <taxon>Paramphistomidae</taxon>
        <taxon>Calicophoron</taxon>
    </lineage>
</organism>
<evidence type="ECO:0000313" key="3">
    <source>
        <dbReference type="Proteomes" id="UP001497525"/>
    </source>
</evidence>
<dbReference type="Proteomes" id="UP001497525">
    <property type="component" value="Unassembled WGS sequence"/>
</dbReference>
<gene>
    <name evidence="2" type="ORF">CDAUBV1_LOCUS10219</name>
</gene>
<comment type="caution">
    <text evidence="2">The sequence shown here is derived from an EMBL/GenBank/DDBJ whole genome shotgun (WGS) entry which is preliminary data.</text>
</comment>